<protein>
    <recommendedName>
        <fullName evidence="2">Doublecortin domain-containing protein</fullName>
    </recommendedName>
</protein>
<dbReference type="SMART" id="SM00537">
    <property type="entry name" value="DCX"/>
    <property type="match status" value="2"/>
</dbReference>
<evidence type="ECO:0000259" key="2">
    <source>
        <dbReference type="PROSITE" id="PS50309"/>
    </source>
</evidence>
<feature type="compositionally biased region" description="Basic and acidic residues" evidence="1">
    <location>
        <begin position="475"/>
        <end position="486"/>
    </location>
</feature>
<feature type="domain" description="Doublecortin" evidence="2">
    <location>
        <begin position="9"/>
        <end position="89"/>
    </location>
</feature>
<reference evidence="3 4" key="1">
    <citation type="journal article" date="2021" name="BMC Biol.">
        <title>Horizontally acquired antibacterial genes associated with adaptive radiation of ladybird beetles.</title>
        <authorList>
            <person name="Li H.S."/>
            <person name="Tang X.F."/>
            <person name="Huang Y.H."/>
            <person name="Xu Z.Y."/>
            <person name="Chen M.L."/>
            <person name="Du X.Y."/>
            <person name="Qiu B.Y."/>
            <person name="Chen P.T."/>
            <person name="Zhang W."/>
            <person name="Slipinski A."/>
            <person name="Escalona H.E."/>
            <person name="Waterhouse R.M."/>
            <person name="Zwick A."/>
            <person name="Pang H."/>
        </authorList>
    </citation>
    <scope>NUCLEOTIDE SEQUENCE [LARGE SCALE GENOMIC DNA]</scope>
    <source>
        <strain evidence="3">SYSU2018</strain>
    </source>
</reference>
<dbReference type="InterPro" id="IPR003533">
    <property type="entry name" value="Doublecortin_dom"/>
</dbReference>
<feature type="region of interest" description="Disordered" evidence="1">
    <location>
        <begin position="723"/>
        <end position="742"/>
    </location>
</feature>
<dbReference type="InterPro" id="IPR036572">
    <property type="entry name" value="Doublecortin_dom_sf"/>
</dbReference>
<feature type="compositionally biased region" description="Basic and acidic residues" evidence="1">
    <location>
        <begin position="723"/>
        <end position="733"/>
    </location>
</feature>
<sequence length="945" mass="107485">MQGGYLKTKRVHIFVNGRDQYKSFYIHPRCRQGWNAILDCFSRTLKPHFGAVRVLRMLDGRKIDNFDNLEHEGKYVACGLEALRYIKGGYRTTSETNIKLKPTEYYPTELLSLDDQKKYPCLIETMRRGRTIIYVFANGKKTSPKKVVLIKSDYKAWDAILTHIANILDIPEGVRGMYTVFGQPLCSPYEIQHGGYYVAIPFNSAFKQIKYLPVRKTKSYHESSPMITKEAYVSAAKTCTSNEGFPQKRRRTKTTKVIESFHEQDHRQNNPDKLDFHIRIKGIKKKAARCKCAGEGACRSYKEKRSAGRTQPVVTDNHFHPYSVKSTSRSTCESNNDGFTPYGDRDVDISEHEISSTDYTEGNHRHDFTQTSAVFLEATYDQGNVIILKEKKFFLVPEESLRKFSTGSEIDWYTSLAQSIAEAKENRLNEIKEEAGNIVGVVIKASEKIVNRTLFGKGTSMESTVYSILSNTDKPPTEIDSPERRKSALASNHSKLKSSAQEKCLRVSVPIGRISTSEMPIESARDAQWTVPSHSSSQILEVDKAFMPLTPVHDLEYIRESIVDNRLSDRNLPTPFIHMRKDSIGTPIFHRRSGRQMDSVMGEEGFFSKKVRAIPAKITLEGDEYAEPANDEYAEQVNDENADPDNDYPYDWNKLDILDDMGIEEESESSVGERDISDDEDEDRSFPTRMEDEQGTPVETNLEQSKYEGDMYSENLQEIFRVDNDHEDPQRTDDEGDNGLLGLSRESIDQLSLSGEEEESTHSIVSGEMQHSLVDVVEPSSGYDLYASDEDENDVQRPTIGTNYTVSYGSAEETLDLINSVQKHHGGDDKSVNPTVVSLMIKSLDDSRRITMNTWNIKLEDRTSDTVKESLDTSPLYVDQNQKDQNLENCLIEENARNGDEYLSEEIGNQDDSKINADSEEGRRRSILNFLKRNIELALMNFIKD</sequence>
<organism evidence="3 4">
    <name type="scientific">Cryptolaemus montrouzieri</name>
    <dbReference type="NCBI Taxonomy" id="559131"/>
    <lineage>
        <taxon>Eukaryota</taxon>
        <taxon>Metazoa</taxon>
        <taxon>Ecdysozoa</taxon>
        <taxon>Arthropoda</taxon>
        <taxon>Hexapoda</taxon>
        <taxon>Insecta</taxon>
        <taxon>Pterygota</taxon>
        <taxon>Neoptera</taxon>
        <taxon>Endopterygota</taxon>
        <taxon>Coleoptera</taxon>
        <taxon>Polyphaga</taxon>
        <taxon>Cucujiformia</taxon>
        <taxon>Coccinelloidea</taxon>
        <taxon>Coccinellidae</taxon>
        <taxon>Scymninae</taxon>
        <taxon>Scymnini</taxon>
        <taxon>Cryptolaemus</taxon>
    </lineage>
</organism>
<dbReference type="EMBL" id="JABFTP020000144">
    <property type="protein sequence ID" value="KAL3280729.1"/>
    <property type="molecule type" value="Genomic_DNA"/>
</dbReference>
<feature type="region of interest" description="Disordered" evidence="1">
    <location>
        <begin position="665"/>
        <end position="698"/>
    </location>
</feature>
<comment type="caution">
    <text evidence="3">The sequence shown here is derived from an EMBL/GenBank/DDBJ whole genome shotgun (WGS) entry which is preliminary data.</text>
</comment>
<feature type="region of interest" description="Disordered" evidence="1">
    <location>
        <begin position="471"/>
        <end position="495"/>
    </location>
</feature>
<name>A0ABD2NQ64_9CUCU</name>
<keyword evidence="4" id="KW-1185">Reference proteome</keyword>
<evidence type="ECO:0000256" key="1">
    <source>
        <dbReference type="SAM" id="MobiDB-lite"/>
    </source>
</evidence>
<proteinExistence type="predicted"/>
<evidence type="ECO:0000313" key="4">
    <source>
        <dbReference type="Proteomes" id="UP001516400"/>
    </source>
</evidence>
<accession>A0ABD2NQ64</accession>
<dbReference type="PANTHER" id="PTHR23004:SF11">
    <property type="entry name" value="PROTEIN RPI-1"/>
    <property type="match status" value="1"/>
</dbReference>
<dbReference type="SUPFAM" id="SSF89837">
    <property type="entry name" value="Doublecortin (DC)"/>
    <property type="match status" value="2"/>
</dbReference>
<dbReference type="Proteomes" id="UP001516400">
    <property type="component" value="Unassembled WGS sequence"/>
</dbReference>
<gene>
    <name evidence="3" type="ORF">HHI36_003965</name>
</gene>
<evidence type="ECO:0000313" key="3">
    <source>
        <dbReference type="EMBL" id="KAL3280729.1"/>
    </source>
</evidence>
<dbReference type="PROSITE" id="PS50309">
    <property type="entry name" value="DC"/>
    <property type="match status" value="2"/>
</dbReference>
<dbReference type="PANTHER" id="PTHR23004">
    <property type="entry name" value="DOUBLECORTIN DOMAIN CONTAINING 2"/>
    <property type="match status" value="1"/>
</dbReference>
<dbReference type="AlphaFoldDB" id="A0ABD2NQ64"/>
<feature type="domain" description="Doublecortin" evidence="2">
    <location>
        <begin position="131"/>
        <end position="212"/>
    </location>
</feature>
<dbReference type="Pfam" id="PF03607">
    <property type="entry name" value="DCX"/>
    <property type="match status" value="2"/>
</dbReference>
<dbReference type="Gene3D" id="3.10.20.230">
    <property type="entry name" value="Doublecortin domain"/>
    <property type="match status" value="2"/>
</dbReference>